<dbReference type="InterPro" id="IPR001806">
    <property type="entry name" value="Small_GTPase"/>
</dbReference>
<dbReference type="PANTHER" id="PTHR47977">
    <property type="entry name" value="RAS-RELATED PROTEIN RAB"/>
    <property type="match status" value="1"/>
</dbReference>
<dbReference type="Gene3D" id="3.40.50.300">
    <property type="entry name" value="P-loop containing nucleotide triphosphate hydrolases"/>
    <property type="match status" value="1"/>
</dbReference>
<evidence type="ECO:0000256" key="2">
    <source>
        <dbReference type="ARBA" id="ARBA00023134"/>
    </source>
</evidence>
<dbReference type="Proteomes" id="UP001162131">
    <property type="component" value="Unassembled WGS sequence"/>
</dbReference>
<accession>A0AAU9JYW8</accession>
<dbReference type="PROSITE" id="PS51421">
    <property type="entry name" value="RAS"/>
    <property type="match status" value="1"/>
</dbReference>
<dbReference type="NCBIfam" id="TIGR00231">
    <property type="entry name" value="small_GTP"/>
    <property type="match status" value="1"/>
</dbReference>
<dbReference type="GO" id="GO:0003924">
    <property type="term" value="F:GTPase activity"/>
    <property type="evidence" value="ECO:0007669"/>
    <property type="project" value="InterPro"/>
</dbReference>
<evidence type="ECO:0000256" key="1">
    <source>
        <dbReference type="ARBA" id="ARBA00022741"/>
    </source>
</evidence>
<dbReference type="PRINTS" id="PR00449">
    <property type="entry name" value="RASTRNSFRMNG"/>
</dbReference>
<dbReference type="FunFam" id="3.40.50.300:FF:001447">
    <property type="entry name" value="Ras-related protein Rab-1B"/>
    <property type="match status" value="1"/>
</dbReference>
<keyword evidence="4" id="KW-1185">Reference proteome</keyword>
<organism evidence="3 4">
    <name type="scientific">Blepharisma stoltei</name>
    <dbReference type="NCBI Taxonomy" id="1481888"/>
    <lineage>
        <taxon>Eukaryota</taxon>
        <taxon>Sar</taxon>
        <taxon>Alveolata</taxon>
        <taxon>Ciliophora</taxon>
        <taxon>Postciliodesmatophora</taxon>
        <taxon>Heterotrichea</taxon>
        <taxon>Heterotrichida</taxon>
        <taxon>Blepharismidae</taxon>
        <taxon>Blepharisma</taxon>
    </lineage>
</organism>
<dbReference type="Pfam" id="PF00071">
    <property type="entry name" value="Ras"/>
    <property type="match status" value="1"/>
</dbReference>
<comment type="caution">
    <text evidence="3">The sequence shown here is derived from an EMBL/GenBank/DDBJ whole genome shotgun (WGS) entry which is preliminary data.</text>
</comment>
<dbReference type="InterPro" id="IPR027417">
    <property type="entry name" value="P-loop_NTPase"/>
</dbReference>
<keyword evidence="1" id="KW-0547">Nucleotide-binding</keyword>
<protein>
    <recommendedName>
        <fullName evidence="5">GTP-binding protein</fullName>
    </recommendedName>
</protein>
<dbReference type="GO" id="GO:0005525">
    <property type="term" value="F:GTP binding"/>
    <property type="evidence" value="ECO:0007669"/>
    <property type="project" value="UniProtKB-KW"/>
</dbReference>
<dbReference type="CDD" id="cd00154">
    <property type="entry name" value="Rab"/>
    <property type="match status" value="1"/>
</dbReference>
<dbReference type="AlphaFoldDB" id="A0AAU9JYW8"/>
<dbReference type="InterPro" id="IPR005225">
    <property type="entry name" value="Small_GTP-bd"/>
</dbReference>
<gene>
    <name evidence="3" type="ORF">BSTOLATCC_MIC46613</name>
</gene>
<dbReference type="SMART" id="SM00174">
    <property type="entry name" value="RHO"/>
    <property type="match status" value="1"/>
</dbReference>
<sequence>MWSDSKVRKLKYREYGIILNIWDTGGLERYKNLPPIYYKSANGIFVVFDLANRNSFFNVKQWIKDIEEFSNISLAILIGNKSDLINQREISFEEAKDFADELNIPYLEVSAKNGNNINAAFEALFNVALSNFNSHR</sequence>
<evidence type="ECO:0000313" key="4">
    <source>
        <dbReference type="Proteomes" id="UP001162131"/>
    </source>
</evidence>
<dbReference type="SMART" id="SM00175">
    <property type="entry name" value="RAB"/>
    <property type="match status" value="1"/>
</dbReference>
<dbReference type="SMART" id="SM00173">
    <property type="entry name" value="RAS"/>
    <property type="match status" value="1"/>
</dbReference>
<proteinExistence type="predicted"/>
<dbReference type="SUPFAM" id="SSF52540">
    <property type="entry name" value="P-loop containing nucleoside triphosphate hydrolases"/>
    <property type="match status" value="1"/>
</dbReference>
<name>A0AAU9JYW8_9CILI</name>
<evidence type="ECO:0008006" key="5">
    <source>
        <dbReference type="Google" id="ProtNLM"/>
    </source>
</evidence>
<keyword evidence="2" id="KW-0342">GTP-binding</keyword>
<reference evidence="3" key="1">
    <citation type="submission" date="2021-09" db="EMBL/GenBank/DDBJ databases">
        <authorList>
            <consortium name="AG Swart"/>
            <person name="Singh M."/>
            <person name="Singh A."/>
            <person name="Seah K."/>
            <person name="Emmerich C."/>
        </authorList>
    </citation>
    <scope>NUCLEOTIDE SEQUENCE</scope>
    <source>
        <strain evidence="3">ATCC30299</strain>
    </source>
</reference>
<evidence type="ECO:0000313" key="3">
    <source>
        <dbReference type="EMBL" id="CAG9328617.1"/>
    </source>
</evidence>
<dbReference type="InterPro" id="IPR050227">
    <property type="entry name" value="Rab"/>
</dbReference>
<dbReference type="EMBL" id="CAJZBQ010000046">
    <property type="protein sequence ID" value="CAG9328617.1"/>
    <property type="molecule type" value="Genomic_DNA"/>
</dbReference>
<dbReference type="PROSITE" id="PS51419">
    <property type="entry name" value="RAB"/>
    <property type="match status" value="1"/>
</dbReference>